<organism evidence="1 2">
    <name type="scientific">Solanum bulbocastanum</name>
    <name type="common">Wild potato</name>
    <dbReference type="NCBI Taxonomy" id="147425"/>
    <lineage>
        <taxon>Eukaryota</taxon>
        <taxon>Viridiplantae</taxon>
        <taxon>Streptophyta</taxon>
        <taxon>Embryophyta</taxon>
        <taxon>Tracheophyta</taxon>
        <taxon>Spermatophyta</taxon>
        <taxon>Magnoliopsida</taxon>
        <taxon>eudicotyledons</taxon>
        <taxon>Gunneridae</taxon>
        <taxon>Pentapetalae</taxon>
        <taxon>asterids</taxon>
        <taxon>lamiids</taxon>
        <taxon>Solanales</taxon>
        <taxon>Solanaceae</taxon>
        <taxon>Solanoideae</taxon>
        <taxon>Solaneae</taxon>
        <taxon>Solanum</taxon>
    </lineage>
</organism>
<proteinExistence type="predicted"/>
<keyword evidence="2" id="KW-1185">Reference proteome</keyword>
<dbReference type="AlphaFoldDB" id="A0AAN8Y925"/>
<dbReference type="PANTHER" id="PTHR46562:SF1">
    <property type="entry name" value="SERINE_THREONINE-PROTEIN KINASE ULK4"/>
    <property type="match status" value="1"/>
</dbReference>
<comment type="caution">
    <text evidence="1">The sequence shown here is derived from an EMBL/GenBank/DDBJ whole genome shotgun (WGS) entry which is preliminary data.</text>
</comment>
<dbReference type="InterPro" id="IPR044591">
    <property type="entry name" value="RUK"/>
</dbReference>
<accession>A0AAN8Y925</accession>
<dbReference type="GO" id="GO:0000914">
    <property type="term" value="P:phragmoplast assembly"/>
    <property type="evidence" value="ECO:0007669"/>
    <property type="project" value="InterPro"/>
</dbReference>
<gene>
    <name evidence="1" type="ORF">RDI58_017663</name>
</gene>
<dbReference type="EMBL" id="JBANQN010000007">
    <property type="protein sequence ID" value="KAK6784209.1"/>
    <property type="molecule type" value="Genomic_DNA"/>
</dbReference>
<dbReference type="PANTHER" id="PTHR46562">
    <property type="entry name" value="SERINE/THREONINE-KINASE ULK4-LIKE PROTEIN-RELATED"/>
    <property type="match status" value="1"/>
</dbReference>
<evidence type="ECO:0000313" key="2">
    <source>
        <dbReference type="Proteomes" id="UP001371456"/>
    </source>
</evidence>
<evidence type="ECO:0000313" key="1">
    <source>
        <dbReference type="EMBL" id="KAK6784209.1"/>
    </source>
</evidence>
<dbReference type="Proteomes" id="UP001371456">
    <property type="component" value="Unassembled WGS sequence"/>
</dbReference>
<name>A0AAN8Y925_SOLBU</name>
<protein>
    <submittedName>
        <fullName evidence="1">Uncharacterized protein</fullName>
    </submittedName>
</protein>
<reference evidence="1 2" key="1">
    <citation type="submission" date="2024-02" db="EMBL/GenBank/DDBJ databases">
        <title>de novo genome assembly of Solanum bulbocastanum strain 11H21.</title>
        <authorList>
            <person name="Hosaka A.J."/>
        </authorList>
    </citation>
    <scope>NUCLEOTIDE SEQUENCE [LARGE SCALE GENOMIC DNA]</scope>
    <source>
        <tissue evidence="1">Young leaves</tissue>
    </source>
</reference>
<sequence>MLHHSKVSLLQGQLVSLILLFIHHFTFLGNELANSGILGALTNGQRDRQEKVRRFSMAALGELLFYISTQKEHVRDNKTMESPAKDSRPLSS</sequence>
<dbReference type="GO" id="GO:0008017">
    <property type="term" value="F:microtubule binding"/>
    <property type="evidence" value="ECO:0007669"/>
    <property type="project" value="InterPro"/>
</dbReference>